<dbReference type="Pfam" id="PF03239">
    <property type="entry name" value="FTR1"/>
    <property type="match status" value="1"/>
</dbReference>
<evidence type="ECO:0000313" key="8">
    <source>
        <dbReference type="EMBL" id="PRI12191.1"/>
    </source>
</evidence>
<keyword evidence="3 7" id="KW-0812">Transmembrane</keyword>
<comment type="similarity">
    <text evidence="2">Belongs to the oxidase-dependent Fe transporter (OFeT) (TC 9.A.10.1) family.</text>
</comment>
<comment type="subcellular location">
    <subcellularLocation>
        <location evidence="1">Membrane</location>
        <topology evidence="1">Multi-pass membrane protein</topology>
    </subcellularLocation>
</comment>
<dbReference type="OrthoDB" id="7260758at2"/>
<evidence type="ECO:0000256" key="3">
    <source>
        <dbReference type="ARBA" id="ARBA00022692"/>
    </source>
</evidence>
<keyword evidence="5 7" id="KW-0472">Membrane</keyword>
<dbReference type="GO" id="GO:0015093">
    <property type="term" value="F:ferrous iron transmembrane transporter activity"/>
    <property type="evidence" value="ECO:0007669"/>
    <property type="project" value="TreeGrafter"/>
</dbReference>
<evidence type="ECO:0000313" key="9">
    <source>
        <dbReference type="Proteomes" id="UP000238650"/>
    </source>
</evidence>
<feature type="transmembrane region" description="Helical" evidence="7">
    <location>
        <begin position="6"/>
        <end position="26"/>
    </location>
</feature>
<dbReference type="PANTHER" id="PTHR31632:SF2">
    <property type="entry name" value="PLASMA MEMBRANE IRON PERMEASE"/>
    <property type="match status" value="1"/>
</dbReference>
<dbReference type="NCBIfam" id="NF041756">
    <property type="entry name" value="EfeU"/>
    <property type="match status" value="1"/>
</dbReference>
<name>A0A2S9QRH6_9MICO</name>
<dbReference type="PANTHER" id="PTHR31632">
    <property type="entry name" value="IRON TRANSPORTER FTH1"/>
    <property type="match status" value="1"/>
</dbReference>
<protein>
    <submittedName>
        <fullName evidence="8">High-affinity Fe2+/Pb2+ permease</fullName>
    </submittedName>
</protein>
<feature type="transmembrane region" description="Helical" evidence="7">
    <location>
        <begin position="108"/>
        <end position="126"/>
    </location>
</feature>
<keyword evidence="9" id="KW-1185">Reference proteome</keyword>
<feature type="transmembrane region" description="Helical" evidence="7">
    <location>
        <begin position="38"/>
        <end position="64"/>
    </location>
</feature>
<sequence>MLGTLMIGLREGLEAALVVSVLLAYVQQLGRRDAARKIWLGVAAAVGLSLVLGAVLTFGAYGLSFRAQEIIGGSLSLLAVAMVTWMVFWMLRAARGLSSALRGQVDRALLGGGWAVAAIGFVSVGREGLETALFIWATTRASEVSPLLGFGSAVSGILLAVILGWALFRGMVRIDLGRFFRWSGVLLILFAAGVLAYAVHDLQEAAVLPGPFAEAPAGAGAFVAAWYGDAAWAFRIPHLIAPDGLLGALLKGTLGFSPEMTKLEVIAWFAYLIPTLTVFLRASFAQQRRPQSPQTSSPPIPASSKGTP</sequence>
<evidence type="ECO:0000256" key="4">
    <source>
        <dbReference type="ARBA" id="ARBA00022989"/>
    </source>
</evidence>
<feature type="transmembrane region" description="Helical" evidence="7">
    <location>
        <begin position="179"/>
        <end position="199"/>
    </location>
</feature>
<evidence type="ECO:0000256" key="2">
    <source>
        <dbReference type="ARBA" id="ARBA00008333"/>
    </source>
</evidence>
<proteinExistence type="inferred from homology"/>
<evidence type="ECO:0000256" key="6">
    <source>
        <dbReference type="SAM" id="MobiDB-lite"/>
    </source>
</evidence>
<comment type="caution">
    <text evidence="8">The sequence shown here is derived from an EMBL/GenBank/DDBJ whole genome shotgun (WGS) entry which is preliminary data.</text>
</comment>
<reference evidence="8 9" key="1">
    <citation type="journal article" date="2017" name="New Microbes New Infect">
        <title>Genome sequence of 'Leucobacter massiliensis' sp. nov. isolated from human pharynx after travel to the 2014 Hajj.</title>
        <authorList>
            <person name="Leangapichart T."/>
            <person name="Gautret P."/>
            <person name="Nguyen T.T."/>
            <person name="Armstrong N."/>
            <person name="Rolain J.M."/>
        </authorList>
    </citation>
    <scope>NUCLEOTIDE SEQUENCE [LARGE SCALE GENOMIC DNA]</scope>
    <source>
        <strain evidence="8 9">122RC15</strain>
    </source>
</reference>
<dbReference type="GO" id="GO:0033573">
    <property type="term" value="C:high-affinity iron permease complex"/>
    <property type="evidence" value="ECO:0007669"/>
    <property type="project" value="InterPro"/>
</dbReference>
<dbReference type="InterPro" id="IPR004923">
    <property type="entry name" value="FTR1/Fip1/EfeU"/>
</dbReference>
<dbReference type="Proteomes" id="UP000238650">
    <property type="component" value="Unassembled WGS sequence"/>
</dbReference>
<feature type="transmembrane region" description="Helical" evidence="7">
    <location>
        <begin position="265"/>
        <end position="284"/>
    </location>
</feature>
<dbReference type="AlphaFoldDB" id="A0A2S9QRH6"/>
<keyword evidence="4 7" id="KW-1133">Transmembrane helix</keyword>
<feature type="transmembrane region" description="Helical" evidence="7">
    <location>
        <begin position="70"/>
        <end position="88"/>
    </location>
</feature>
<evidence type="ECO:0000256" key="1">
    <source>
        <dbReference type="ARBA" id="ARBA00004141"/>
    </source>
</evidence>
<gene>
    <name evidence="8" type="ORF">B4915_03825</name>
</gene>
<evidence type="ECO:0000256" key="5">
    <source>
        <dbReference type="ARBA" id="ARBA00023136"/>
    </source>
</evidence>
<organism evidence="8 9">
    <name type="scientific">Leucobacter massiliensis</name>
    <dbReference type="NCBI Taxonomy" id="1686285"/>
    <lineage>
        <taxon>Bacteria</taxon>
        <taxon>Bacillati</taxon>
        <taxon>Actinomycetota</taxon>
        <taxon>Actinomycetes</taxon>
        <taxon>Micrococcales</taxon>
        <taxon>Microbacteriaceae</taxon>
        <taxon>Leucobacter</taxon>
    </lineage>
</organism>
<feature type="region of interest" description="Disordered" evidence="6">
    <location>
        <begin position="289"/>
        <end position="308"/>
    </location>
</feature>
<dbReference type="RefSeq" id="WP_105804501.1">
    <property type="nucleotide sequence ID" value="NZ_MWZD01000013.1"/>
</dbReference>
<dbReference type="EMBL" id="MWZD01000013">
    <property type="protein sequence ID" value="PRI12191.1"/>
    <property type="molecule type" value="Genomic_DNA"/>
</dbReference>
<feature type="transmembrane region" description="Helical" evidence="7">
    <location>
        <begin position="146"/>
        <end position="167"/>
    </location>
</feature>
<accession>A0A2S9QRH6</accession>
<evidence type="ECO:0000256" key="7">
    <source>
        <dbReference type="SAM" id="Phobius"/>
    </source>
</evidence>